<proteinExistence type="predicted"/>
<accession>A0ABW5JJ74</accession>
<organism evidence="1 2">
    <name type="scientific">Gracilimonas halophila</name>
    <dbReference type="NCBI Taxonomy" id="1834464"/>
    <lineage>
        <taxon>Bacteria</taxon>
        <taxon>Pseudomonadati</taxon>
        <taxon>Balneolota</taxon>
        <taxon>Balneolia</taxon>
        <taxon>Balneolales</taxon>
        <taxon>Balneolaceae</taxon>
        <taxon>Gracilimonas</taxon>
    </lineage>
</organism>
<dbReference type="Proteomes" id="UP001597460">
    <property type="component" value="Unassembled WGS sequence"/>
</dbReference>
<evidence type="ECO:0000313" key="1">
    <source>
        <dbReference type="EMBL" id="MFD2532121.1"/>
    </source>
</evidence>
<name>A0ABW5JJ74_9BACT</name>
<gene>
    <name evidence="1" type="ORF">ACFSVN_06660</name>
</gene>
<sequence>MGFYAENVNGVSPNEIIHYGAPDEFKNQLGTPVFIHVKDKNGAKKPALLSSSSKADSVLKKDQKKKLILLYSEEVMEKR</sequence>
<keyword evidence="2" id="KW-1185">Reference proteome</keyword>
<comment type="caution">
    <text evidence="1">The sequence shown here is derived from an EMBL/GenBank/DDBJ whole genome shotgun (WGS) entry which is preliminary data.</text>
</comment>
<dbReference type="EMBL" id="JBHULI010000024">
    <property type="protein sequence ID" value="MFD2532121.1"/>
    <property type="molecule type" value="Genomic_DNA"/>
</dbReference>
<protein>
    <submittedName>
        <fullName evidence="1">Uncharacterized protein</fullName>
    </submittedName>
</protein>
<evidence type="ECO:0000313" key="2">
    <source>
        <dbReference type="Proteomes" id="UP001597460"/>
    </source>
</evidence>
<dbReference type="RefSeq" id="WP_390300284.1">
    <property type="nucleotide sequence ID" value="NZ_JBHULI010000024.1"/>
</dbReference>
<reference evidence="2" key="1">
    <citation type="journal article" date="2019" name="Int. J. Syst. Evol. Microbiol.">
        <title>The Global Catalogue of Microorganisms (GCM) 10K type strain sequencing project: providing services to taxonomists for standard genome sequencing and annotation.</title>
        <authorList>
            <consortium name="The Broad Institute Genomics Platform"/>
            <consortium name="The Broad Institute Genome Sequencing Center for Infectious Disease"/>
            <person name="Wu L."/>
            <person name="Ma J."/>
        </authorList>
    </citation>
    <scope>NUCLEOTIDE SEQUENCE [LARGE SCALE GENOMIC DNA]</scope>
    <source>
        <strain evidence="2">KCTC 52042</strain>
    </source>
</reference>